<evidence type="ECO:0000256" key="1">
    <source>
        <dbReference type="ARBA" id="ARBA00001974"/>
    </source>
</evidence>
<comment type="cofactor">
    <cofactor evidence="1">
        <name>FAD</name>
        <dbReference type="ChEBI" id="CHEBI:57692"/>
    </cofactor>
</comment>
<evidence type="ECO:0000256" key="4">
    <source>
        <dbReference type="ARBA" id="ARBA00022827"/>
    </source>
</evidence>
<dbReference type="PRINTS" id="PR00469">
    <property type="entry name" value="PNDRDTASEII"/>
</dbReference>
<accession>A0AAE3KFZ4</accession>
<name>A0AAE3KFZ4_9PSEU</name>
<keyword evidence="8" id="KW-1185">Reference proteome</keyword>
<dbReference type="InterPro" id="IPR036188">
    <property type="entry name" value="FAD/NAD-bd_sf"/>
</dbReference>
<evidence type="ECO:0000256" key="2">
    <source>
        <dbReference type="ARBA" id="ARBA00005272"/>
    </source>
</evidence>
<sequence length="372" mass="39406">MTPHHHIVVLGGGYTGLAAAKLAARRTNAAVTLVNARDRFVERVRLHQLASGQRLRDLPLSQLLAGTGVRLVVDRVTRIDLAARAVHLAGAAAPLAYDTLVYALGSQADPHSVAGVAEHAHSVTTAEDADRLRERLATSGSVAVVGGGLTGLEAAAELAESRPELTVSLVTGGALGDGLSRRGRQHLRRTFDRLGVTVREHATVTEVRADGPVLAGGDHLAADTVVWATGFRVPDLARDAGLAVDEHGRMLVDETLRSVSHPEVYGVGDAAAARRQDGQELRMACATGLPCAYAAARAISDRLAGRQPRPLRFRYLMRCVSLGRGNGLIQFVRADDVPVEAVLTGRLAARYKEAVVRSTILAERHPALIGVL</sequence>
<keyword evidence="5" id="KW-0560">Oxidoreductase</keyword>
<evidence type="ECO:0000259" key="6">
    <source>
        <dbReference type="Pfam" id="PF07992"/>
    </source>
</evidence>
<gene>
    <name evidence="7" type="ORF">LX83_003723</name>
</gene>
<evidence type="ECO:0000256" key="3">
    <source>
        <dbReference type="ARBA" id="ARBA00022630"/>
    </source>
</evidence>
<organism evidence="7 8">
    <name type="scientific">Goodfellowiella coeruleoviolacea</name>
    <dbReference type="NCBI Taxonomy" id="334858"/>
    <lineage>
        <taxon>Bacteria</taxon>
        <taxon>Bacillati</taxon>
        <taxon>Actinomycetota</taxon>
        <taxon>Actinomycetes</taxon>
        <taxon>Pseudonocardiales</taxon>
        <taxon>Pseudonocardiaceae</taxon>
        <taxon>Goodfellowiella</taxon>
    </lineage>
</organism>
<evidence type="ECO:0000313" key="7">
    <source>
        <dbReference type="EMBL" id="MCP2166851.1"/>
    </source>
</evidence>
<dbReference type="Pfam" id="PF07992">
    <property type="entry name" value="Pyr_redox_2"/>
    <property type="match status" value="1"/>
</dbReference>
<keyword evidence="4" id="KW-0274">FAD</keyword>
<dbReference type="GO" id="GO:0019646">
    <property type="term" value="P:aerobic electron transport chain"/>
    <property type="evidence" value="ECO:0007669"/>
    <property type="project" value="TreeGrafter"/>
</dbReference>
<dbReference type="EMBL" id="JAMTCK010000008">
    <property type="protein sequence ID" value="MCP2166851.1"/>
    <property type="molecule type" value="Genomic_DNA"/>
</dbReference>
<dbReference type="PRINTS" id="PR00368">
    <property type="entry name" value="FADPNR"/>
</dbReference>
<dbReference type="Gene3D" id="3.50.50.100">
    <property type="match status" value="1"/>
</dbReference>
<dbReference type="GO" id="GO:0003955">
    <property type="term" value="F:NAD(P)H dehydrogenase (quinone) activity"/>
    <property type="evidence" value="ECO:0007669"/>
    <property type="project" value="TreeGrafter"/>
</dbReference>
<reference evidence="7" key="1">
    <citation type="submission" date="2022-06" db="EMBL/GenBank/DDBJ databases">
        <title>Genomic Encyclopedia of Archaeal and Bacterial Type Strains, Phase II (KMG-II): from individual species to whole genera.</title>
        <authorList>
            <person name="Goeker M."/>
        </authorList>
    </citation>
    <scope>NUCLEOTIDE SEQUENCE</scope>
    <source>
        <strain evidence="7">DSM 43935</strain>
    </source>
</reference>
<keyword evidence="3" id="KW-0285">Flavoprotein</keyword>
<dbReference type="PANTHER" id="PTHR42913:SF3">
    <property type="entry name" value="64 KDA MITOCHONDRIAL NADH DEHYDROGENASE (EUROFUNG)"/>
    <property type="match status" value="1"/>
</dbReference>
<dbReference type="PANTHER" id="PTHR42913">
    <property type="entry name" value="APOPTOSIS-INDUCING FACTOR 1"/>
    <property type="match status" value="1"/>
</dbReference>
<dbReference type="InterPro" id="IPR023753">
    <property type="entry name" value="FAD/NAD-binding_dom"/>
</dbReference>
<evidence type="ECO:0000256" key="5">
    <source>
        <dbReference type="ARBA" id="ARBA00023002"/>
    </source>
</evidence>
<dbReference type="AlphaFoldDB" id="A0AAE3KFZ4"/>
<dbReference type="InterPro" id="IPR051169">
    <property type="entry name" value="NADH-Q_oxidoreductase"/>
</dbReference>
<feature type="domain" description="FAD/NAD(P)-binding" evidence="6">
    <location>
        <begin position="6"/>
        <end position="276"/>
    </location>
</feature>
<dbReference type="Proteomes" id="UP001206128">
    <property type="component" value="Unassembled WGS sequence"/>
</dbReference>
<comment type="caution">
    <text evidence="7">The sequence shown here is derived from an EMBL/GenBank/DDBJ whole genome shotgun (WGS) entry which is preliminary data.</text>
</comment>
<protein>
    <submittedName>
        <fullName evidence="7">NADH dehydrogenase, FAD-containing subunit</fullName>
    </submittedName>
</protein>
<comment type="similarity">
    <text evidence="2">Belongs to the NADH dehydrogenase family.</text>
</comment>
<dbReference type="SUPFAM" id="SSF51905">
    <property type="entry name" value="FAD/NAD(P)-binding domain"/>
    <property type="match status" value="1"/>
</dbReference>
<evidence type="ECO:0000313" key="8">
    <source>
        <dbReference type="Proteomes" id="UP001206128"/>
    </source>
</evidence>
<proteinExistence type="inferred from homology"/>
<dbReference type="RefSeq" id="WP_253773138.1">
    <property type="nucleotide sequence ID" value="NZ_JAMTCK010000008.1"/>
</dbReference>